<feature type="compositionally biased region" description="Polar residues" evidence="1">
    <location>
        <begin position="356"/>
        <end position="365"/>
    </location>
</feature>
<feature type="compositionally biased region" description="Basic and acidic residues" evidence="1">
    <location>
        <begin position="124"/>
        <end position="134"/>
    </location>
</feature>
<sequence>MEERILLSRQFSEESAASRAESSRQSDPHEQPVEEAHARKLRLSRMSPDFDSYHAMVMGQRVKEFRKKKAEAAQKVQEEKKARVQEQREREARERLAHMEAVLRQRRAAKSSDAQKQPSGKQLCEAERKLERESGTAASNIIMERVPRAQSVASKHRPGVSVKPRVQQKWDRTSVADPQPISMDERYEAGGLGHKSSEGVMETASKCRPSMFAGRLKPTAPIQPAEQSGTQAEARMSRTQQQWERTSAANLQPISVDERYQAGNTSHKSSEGALETGSKYRPGMFAGRLKPTAPIQPAEQSGTQAEARAKAQMEFQARMKARLEAQANAAAKRRRELENTAVLEDARRKGLRMKTEPSTTPSNLAVKNEIPGRTDTPSAVSGTFGPRRISGVYSPSAPLPTSDPVTHKHKT</sequence>
<gene>
    <name evidence="2" type="ORF">PISMIDRAFT_486695</name>
</gene>
<feature type="compositionally biased region" description="Low complexity" evidence="1">
    <location>
        <begin position="8"/>
        <end position="20"/>
    </location>
</feature>
<evidence type="ECO:0000313" key="2">
    <source>
        <dbReference type="EMBL" id="KIK29575.1"/>
    </source>
</evidence>
<dbReference type="AlphaFoldDB" id="A0A0C9YWW7"/>
<evidence type="ECO:0000256" key="1">
    <source>
        <dbReference type="SAM" id="MobiDB-lite"/>
    </source>
</evidence>
<feature type="compositionally biased region" description="Basic and acidic residues" evidence="1">
    <location>
        <begin position="73"/>
        <end position="103"/>
    </location>
</feature>
<feature type="region of interest" description="Disordered" evidence="1">
    <location>
        <begin position="73"/>
        <end position="310"/>
    </location>
</feature>
<evidence type="ECO:0000313" key="3">
    <source>
        <dbReference type="Proteomes" id="UP000054018"/>
    </source>
</evidence>
<feature type="region of interest" description="Disordered" evidence="1">
    <location>
        <begin position="326"/>
        <end position="411"/>
    </location>
</feature>
<organism evidence="2 3">
    <name type="scientific">Pisolithus microcarpus 441</name>
    <dbReference type="NCBI Taxonomy" id="765257"/>
    <lineage>
        <taxon>Eukaryota</taxon>
        <taxon>Fungi</taxon>
        <taxon>Dikarya</taxon>
        <taxon>Basidiomycota</taxon>
        <taxon>Agaricomycotina</taxon>
        <taxon>Agaricomycetes</taxon>
        <taxon>Agaricomycetidae</taxon>
        <taxon>Boletales</taxon>
        <taxon>Sclerodermatineae</taxon>
        <taxon>Pisolithaceae</taxon>
        <taxon>Pisolithus</taxon>
    </lineage>
</organism>
<feature type="region of interest" description="Disordered" evidence="1">
    <location>
        <begin position="1"/>
        <end position="39"/>
    </location>
</feature>
<protein>
    <submittedName>
        <fullName evidence="2">Uncharacterized protein</fullName>
    </submittedName>
</protein>
<keyword evidence="3" id="KW-1185">Reference proteome</keyword>
<dbReference type="EMBL" id="KN833689">
    <property type="protein sequence ID" value="KIK29575.1"/>
    <property type="molecule type" value="Genomic_DNA"/>
</dbReference>
<name>A0A0C9YWW7_9AGAM</name>
<feature type="compositionally biased region" description="Polar residues" evidence="1">
    <location>
        <begin position="225"/>
        <end position="253"/>
    </location>
</feature>
<proteinExistence type="predicted"/>
<dbReference type="Proteomes" id="UP000054018">
    <property type="component" value="Unassembled WGS sequence"/>
</dbReference>
<dbReference type="HOGENOM" id="CLU_669240_0_0_1"/>
<reference evidence="3" key="2">
    <citation type="submission" date="2015-01" db="EMBL/GenBank/DDBJ databases">
        <title>Evolutionary Origins and Diversification of the Mycorrhizal Mutualists.</title>
        <authorList>
            <consortium name="DOE Joint Genome Institute"/>
            <consortium name="Mycorrhizal Genomics Consortium"/>
            <person name="Kohler A."/>
            <person name="Kuo A."/>
            <person name="Nagy L.G."/>
            <person name="Floudas D."/>
            <person name="Copeland A."/>
            <person name="Barry K.W."/>
            <person name="Cichocki N."/>
            <person name="Veneault-Fourrey C."/>
            <person name="LaButti K."/>
            <person name="Lindquist E.A."/>
            <person name="Lipzen A."/>
            <person name="Lundell T."/>
            <person name="Morin E."/>
            <person name="Murat C."/>
            <person name="Riley R."/>
            <person name="Ohm R."/>
            <person name="Sun H."/>
            <person name="Tunlid A."/>
            <person name="Henrissat B."/>
            <person name="Grigoriev I.V."/>
            <person name="Hibbett D.S."/>
            <person name="Martin F."/>
        </authorList>
    </citation>
    <scope>NUCLEOTIDE SEQUENCE [LARGE SCALE GENOMIC DNA]</scope>
    <source>
        <strain evidence="3">441</strain>
    </source>
</reference>
<reference evidence="2 3" key="1">
    <citation type="submission" date="2014-04" db="EMBL/GenBank/DDBJ databases">
        <authorList>
            <consortium name="DOE Joint Genome Institute"/>
            <person name="Kuo A."/>
            <person name="Kohler A."/>
            <person name="Costa M.D."/>
            <person name="Nagy L.G."/>
            <person name="Floudas D."/>
            <person name="Copeland A."/>
            <person name="Barry K.W."/>
            <person name="Cichocki N."/>
            <person name="Veneault-Fourrey C."/>
            <person name="LaButti K."/>
            <person name="Lindquist E.A."/>
            <person name="Lipzen A."/>
            <person name="Lundell T."/>
            <person name="Morin E."/>
            <person name="Murat C."/>
            <person name="Sun H."/>
            <person name="Tunlid A."/>
            <person name="Henrissat B."/>
            <person name="Grigoriev I.V."/>
            <person name="Hibbett D.S."/>
            <person name="Martin F."/>
            <person name="Nordberg H.P."/>
            <person name="Cantor M.N."/>
            <person name="Hua S.X."/>
        </authorList>
    </citation>
    <scope>NUCLEOTIDE SEQUENCE [LARGE SCALE GENOMIC DNA]</scope>
    <source>
        <strain evidence="2 3">441</strain>
    </source>
</reference>
<dbReference type="OrthoDB" id="2660613at2759"/>
<feature type="compositionally biased region" description="Basic and acidic residues" evidence="1">
    <location>
        <begin position="21"/>
        <end position="38"/>
    </location>
</feature>
<accession>A0A0C9YWW7</accession>